<dbReference type="PROSITE" id="PS51900">
    <property type="entry name" value="CB"/>
    <property type="match status" value="1"/>
</dbReference>
<dbReference type="InterPro" id="IPR050090">
    <property type="entry name" value="Tyrosine_recombinase_XerCD"/>
</dbReference>
<dbReference type="PANTHER" id="PTHR30349">
    <property type="entry name" value="PHAGE INTEGRASE-RELATED"/>
    <property type="match status" value="1"/>
</dbReference>
<dbReference type="GO" id="GO:0006310">
    <property type="term" value="P:DNA recombination"/>
    <property type="evidence" value="ECO:0007669"/>
    <property type="project" value="UniProtKB-KW"/>
</dbReference>
<dbReference type="InterPro" id="IPR013762">
    <property type="entry name" value="Integrase-like_cat_sf"/>
</dbReference>
<feature type="domain" description="Tyr recombinase" evidence="6">
    <location>
        <begin position="150"/>
        <end position="323"/>
    </location>
</feature>
<feature type="domain" description="Core-binding (CB)" evidence="7">
    <location>
        <begin position="49"/>
        <end position="128"/>
    </location>
</feature>
<keyword evidence="3" id="KW-0233">DNA recombination</keyword>
<dbReference type="Pfam" id="PF00589">
    <property type="entry name" value="Phage_integrase"/>
    <property type="match status" value="1"/>
</dbReference>
<dbReference type="GO" id="GO:0015074">
    <property type="term" value="P:DNA integration"/>
    <property type="evidence" value="ECO:0007669"/>
    <property type="project" value="UniProtKB-KW"/>
</dbReference>
<dbReference type="GO" id="GO:0003677">
    <property type="term" value="F:DNA binding"/>
    <property type="evidence" value="ECO:0007669"/>
    <property type="project" value="UniProtKB-UniRule"/>
</dbReference>
<feature type="region of interest" description="Disordered" evidence="5">
    <location>
        <begin position="1"/>
        <end position="26"/>
    </location>
</feature>
<dbReference type="Gene3D" id="1.10.150.130">
    <property type="match status" value="1"/>
</dbReference>
<accession>A0A6J4VSF5</accession>
<dbReference type="InterPro" id="IPR002104">
    <property type="entry name" value="Integrase_catalytic"/>
</dbReference>
<dbReference type="EMBL" id="CADCWM010000828">
    <property type="protein sequence ID" value="CAA9581893.1"/>
    <property type="molecule type" value="Genomic_DNA"/>
</dbReference>
<dbReference type="InterPro" id="IPR004107">
    <property type="entry name" value="Integrase_SAM-like_N"/>
</dbReference>
<evidence type="ECO:0000256" key="4">
    <source>
        <dbReference type="PROSITE-ProRule" id="PRU01248"/>
    </source>
</evidence>
<keyword evidence="2 4" id="KW-0238">DNA-binding</keyword>
<dbReference type="InterPro" id="IPR011010">
    <property type="entry name" value="DNA_brk_join_enz"/>
</dbReference>
<dbReference type="Gene3D" id="1.10.443.10">
    <property type="entry name" value="Intergrase catalytic core"/>
    <property type="match status" value="1"/>
</dbReference>
<evidence type="ECO:0000256" key="3">
    <source>
        <dbReference type="ARBA" id="ARBA00023172"/>
    </source>
</evidence>
<evidence type="ECO:0000259" key="7">
    <source>
        <dbReference type="PROSITE" id="PS51900"/>
    </source>
</evidence>
<evidence type="ECO:0000256" key="2">
    <source>
        <dbReference type="ARBA" id="ARBA00023125"/>
    </source>
</evidence>
<sequence length="323" mass="35107">MREGDDRAGTVAGSEASGGGRPRQPALFEIGAGGRLRPGVAAVPALTADSSLDVARYWYRRHLEQGGHSHNTVESYSYDLALFEMQTGPLAISAIKPRDIATFLGDSQTRSTRKRRLTSLSGFFKFLVGAAKVLPADPSENFYPEHIPLKTPRPLFAAEQDRILAAAAEDSARTHAAIWLLLRLGLSRGELLGLEAEHVDLSDPSRPVVYIYYDNPRWAGKERHLAADEAYAAIHSRFLDEYAPTGKLFPILPQSVNKIVERVAAAAGIERTVTPQLLRDSYAVDQARAGADEGKLLALLGLADDPRNRVSVGRYLKLGAAAL</sequence>
<proteinExistence type="predicted"/>
<dbReference type="AlphaFoldDB" id="A0A6J4VSF5"/>
<organism evidence="8">
    <name type="scientific">uncultured Thermomicrobiales bacterium</name>
    <dbReference type="NCBI Taxonomy" id="1645740"/>
    <lineage>
        <taxon>Bacteria</taxon>
        <taxon>Pseudomonadati</taxon>
        <taxon>Thermomicrobiota</taxon>
        <taxon>Thermomicrobia</taxon>
        <taxon>Thermomicrobiales</taxon>
        <taxon>environmental samples</taxon>
    </lineage>
</organism>
<protein>
    <submittedName>
        <fullName evidence="8">Probable integrase/recombinase</fullName>
    </submittedName>
</protein>
<reference evidence="8" key="1">
    <citation type="submission" date="2020-02" db="EMBL/GenBank/DDBJ databases">
        <authorList>
            <person name="Meier V. D."/>
        </authorList>
    </citation>
    <scope>NUCLEOTIDE SEQUENCE</scope>
    <source>
        <strain evidence="8">AVDCRST_MAG88</strain>
    </source>
</reference>
<dbReference type="SUPFAM" id="SSF56349">
    <property type="entry name" value="DNA breaking-rejoining enzymes"/>
    <property type="match status" value="1"/>
</dbReference>
<keyword evidence="1" id="KW-0229">DNA integration</keyword>
<evidence type="ECO:0000259" key="6">
    <source>
        <dbReference type="PROSITE" id="PS51898"/>
    </source>
</evidence>
<dbReference type="InterPro" id="IPR010998">
    <property type="entry name" value="Integrase_recombinase_N"/>
</dbReference>
<dbReference type="Pfam" id="PF02899">
    <property type="entry name" value="Phage_int_SAM_1"/>
    <property type="match status" value="1"/>
</dbReference>
<name>A0A6J4VSF5_9BACT</name>
<evidence type="ECO:0000256" key="5">
    <source>
        <dbReference type="SAM" id="MobiDB-lite"/>
    </source>
</evidence>
<gene>
    <name evidence="8" type="ORF">AVDCRST_MAG88-3441</name>
</gene>
<evidence type="ECO:0000256" key="1">
    <source>
        <dbReference type="ARBA" id="ARBA00022908"/>
    </source>
</evidence>
<evidence type="ECO:0000313" key="8">
    <source>
        <dbReference type="EMBL" id="CAA9581893.1"/>
    </source>
</evidence>
<dbReference type="InterPro" id="IPR044068">
    <property type="entry name" value="CB"/>
</dbReference>
<dbReference type="PANTHER" id="PTHR30349:SF90">
    <property type="entry name" value="TYROSINE RECOMBINASE XERD"/>
    <property type="match status" value="1"/>
</dbReference>
<dbReference type="PROSITE" id="PS51898">
    <property type="entry name" value="TYR_RECOMBINASE"/>
    <property type="match status" value="1"/>
</dbReference>